<gene>
    <name evidence="2" type="ORF">EJQ19_29610</name>
</gene>
<dbReference type="EMBL" id="RXHU01000120">
    <property type="protein sequence ID" value="RTE02241.1"/>
    <property type="molecule type" value="Genomic_DNA"/>
</dbReference>
<dbReference type="Proteomes" id="UP000276128">
    <property type="component" value="Unassembled WGS sequence"/>
</dbReference>
<reference evidence="2 3" key="1">
    <citation type="submission" date="2018-12" db="EMBL/GenBank/DDBJ databases">
        <title>Bacillus ochoae sp. nov., Paenibacillus whitsoniae sp. nov., Paenibacillus spiritus sp. nov. Isolated from the Mars Exploration Rover during spacecraft assembly.</title>
        <authorList>
            <person name="Seuylemezian A."/>
            <person name="Vaishampayan P."/>
        </authorList>
    </citation>
    <scope>NUCLEOTIDE SEQUENCE [LARGE SCALE GENOMIC DNA]</scope>
    <source>
        <strain evidence="2 3">MER 54</strain>
    </source>
</reference>
<name>A0A430J4S2_9BACL</name>
<feature type="domain" description="Immunity MXAN-0049 protein" evidence="1">
    <location>
        <begin position="96"/>
        <end position="172"/>
    </location>
</feature>
<dbReference type="OrthoDB" id="2875619at2"/>
<dbReference type="RefSeq" id="WP_126144839.1">
    <property type="nucleotide sequence ID" value="NZ_RXHU01000120.1"/>
</dbReference>
<proteinExistence type="predicted"/>
<organism evidence="2 3">
    <name type="scientific">Paenibacillus whitsoniae</name>
    <dbReference type="NCBI Taxonomy" id="2496558"/>
    <lineage>
        <taxon>Bacteria</taxon>
        <taxon>Bacillati</taxon>
        <taxon>Bacillota</taxon>
        <taxon>Bacilli</taxon>
        <taxon>Bacillales</taxon>
        <taxon>Paenibacillaceae</taxon>
        <taxon>Paenibacillus</taxon>
    </lineage>
</organism>
<comment type="caution">
    <text evidence="2">The sequence shown here is derived from an EMBL/GenBank/DDBJ whole genome shotgun (WGS) entry which is preliminary data.</text>
</comment>
<accession>A0A430J4S2</accession>
<evidence type="ECO:0000259" key="1">
    <source>
        <dbReference type="Pfam" id="PF07791"/>
    </source>
</evidence>
<evidence type="ECO:0000313" key="2">
    <source>
        <dbReference type="EMBL" id="RTE02241.1"/>
    </source>
</evidence>
<protein>
    <recommendedName>
        <fullName evidence="1">Immunity MXAN-0049 protein domain-containing protein</fullName>
    </recommendedName>
</protein>
<keyword evidence="3" id="KW-1185">Reference proteome</keyword>
<evidence type="ECO:0000313" key="3">
    <source>
        <dbReference type="Proteomes" id="UP000276128"/>
    </source>
</evidence>
<dbReference type="Pfam" id="PF07791">
    <property type="entry name" value="Imm11"/>
    <property type="match status" value="1"/>
</dbReference>
<dbReference type="InterPro" id="IPR012433">
    <property type="entry name" value="Imm11"/>
</dbReference>
<dbReference type="AlphaFoldDB" id="A0A430J4S2"/>
<sequence>MRIWKLSGSTDESINLERYDEHKGIIDILRTGEPFEGNWKKLKVASIGHSDNSDSPDWISGIPVFTDHAVQILNDFLEGIVQILPLEHNSKKLNAINVTNLVDCLNVDRSVIRSAANGIIIQIKKYTFFQEPLLNQHIFKIPQQKSAPVFVSDQFRERVIETKLRGFEFTEVWNATDSHESRELRLAELLKKIEENKGAEFTYLQARELVEQGATVVSAQWSMCKNEHGEILIGQLQFDGNYSWMVPAFFPPIFHDLKWHVV</sequence>